<dbReference type="SUPFAM" id="SSF51269">
    <property type="entry name" value="AFP III-like domain"/>
    <property type="match status" value="1"/>
</dbReference>
<dbReference type="Proteomes" id="UP000031197">
    <property type="component" value="Unassembled WGS sequence"/>
</dbReference>
<dbReference type="Gene3D" id="3.90.1210.10">
    <property type="entry name" value="Antifreeze-like/N-acetylneuraminic acid synthase C-terminal domain"/>
    <property type="match status" value="1"/>
</dbReference>
<evidence type="ECO:0000313" key="3">
    <source>
        <dbReference type="Proteomes" id="UP000031197"/>
    </source>
</evidence>
<dbReference type="PANTHER" id="PTHR42966">
    <property type="entry name" value="N-ACETYLNEURAMINATE SYNTHASE"/>
    <property type="match status" value="1"/>
</dbReference>
<dbReference type="InterPro" id="IPR051690">
    <property type="entry name" value="PseI-like"/>
</dbReference>
<dbReference type="RefSeq" id="WP_039223114.1">
    <property type="nucleotide sequence ID" value="NZ_JWLW01000066.1"/>
</dbReference>
<dbReference type="InterPro" id="IPR057736">
    <property type="entry name" value="SAF_PseI/NeuA/NeuB"/>
</dbReference>
<dbReference type="GO" id="GO:0016051">
    <property type="term" value="P:carbohydrate biosynthetic process"/>
    <property type="evidence" value="ECO:0007669"/>
    <property type="project" value="InterPro"/>
</dbReference>
<gene>
    <name evidence="2" type="ORF">RJ41_16575</name>
</gene>
<evidence type="ECO:0000313" key="2">
    <source>
        <dbReference type="EMBL" id="KHT44489.1"/>
    </source>
</evidence>
<organism evidence="2 3">
    <name type="scientific">Alteromonas marina</name>
    <dbReference type="NCBI Taxonomy" id="203795"/>
    <lineage>
        <taxon>Bacteria</taxon>
        <taxon>Pseudomonadati</taxon>
        <taxon>Pseudomonadota</taxon>
        <taxon>Gammaproteobacteria</taxon>
        <taxon>Alteromonadales</taxon>
        <taxon>Alteromonadaceae</taxon>
        <taxon>Alteromonas/Salinimonas group</taxon>
        <taxon>Alteromonas</taxon>
    </lineage>
</organism>
<sequence length="369" mass="40699">MNNFSKAFIIAEAGVNHNGDIDIAKSLIDTAKDAGADAVKFQTFKADALVTQDTPKAQYQATNTGADDGQYNMLKRLELSDVQHLELAEYCKEKAIAFMSTAFDVDSLRFLEQFDQPFIKIPSGEIRNALLLWHSVKAGKPLIISTGMATLGDIEFALNFVNFALHHDSPPSTMECIMRYRAECLSGLHANGNDKSLSNLVTLLHCTSEYPTPIEQVNLRAMQQLSSTFGVNVGYSDHTLSLSVPCAAVSLGASCIEKHFTLSREMDGPDHRSSLEPEELKLMVSMIRECERSLGHAIKFPQPNEFDTQKIARQKLVAKKQIKAGERLTEDNVITARSPSGMCASLYWEVLGQKSSCDVEIMSPICISQ</sequence>
<proteinExistence type="predicted"/>
<accession>A0A0B3YVA2</accession>
<dbReference type="NCBIfam" id="TIGR03569">
    <property type="entry name" value="NeuB_NnaB"/>
    <property type="match status" value="1"/>
</dbReference>
<dbReference type="Pfam" id="PF08666">
    <property type="entry name" value="SAF"/>
    <property type="match status" value="1"/>
</dbReference>
<dbReference type="CDD" id="cd11615">
    <property type="entry name" value="SAF_NeuB_like"/>
    <property type="match status" value="1"/>
</dbReference>
<evidence type="ECO:0000259" key="1">
    <source>
        <dbReference type="PROSITE" id="PS50844"/>
    </source>
</evidence>
<comment type="caution">
    <text evidence="2">The sequence shown here is derived from an EMBL/GenBank/DDBJ whole genome shotgun (WGS) entry which is preliminary data.</text>
</comment>
<dbReference type="InterPro" id="IPR006190">
    <property type="entry name" value="SAF_AFP_Neu5Ac"/>
</dbReference>
<dbReference type="PROSITE" id="PS50844">
    <property type="entry name" value="AFP_LIKE"/>
    <property type="match status" value="1"/>
</dbReference>
<feature type="domain" description="AFP-like" evidence="1">
    <location>
        <begin position="315"/>
        <end position="369"/>
    </location>
</feature>
<dbReference type="InterPro" id="IPR036732">
    <property type="entry name" value="AFP_Neu5c_C_sf"/>
</dbReference>
<protein>
    <recommendedName>
        <fullName evidence="1">AFP-like domain-containing protein</fullName>
    </recommendedName>
</protein>
<dbReference type="AlphaFoldDB" id="A0A0B3YVA2"/>
<dbReference type="Pfam" id="PF03102">
    <property type="entry name" value="NeuB"/>
    <property type="match status" value="1"/>
</dbReference>
<dbReference type="SUPFAM" id="SSF51569">
    <property type="entry name" value="Aldolase"/>
    <property type="match status" value="1"/>
</dbReference>
<dbReference type="InterPro" id="IPR013785">
    <property type="entry name" value="Aldolase_TIM"/>
</dbReference>
<name>A0A0B3YVA2_9ALTE</name>
<dbReference type="InterPro" id="IPR013974">
    <property type="entry name" value="SAF"/>
</dbReference>
<dbReference type="Gene3D" id="3.20.20.70">
    <property type="entry name" value="Aldolase class I"/>
    <property type="match status" value="1"/>
</dbReference>
<reference evidence="2 3" key="1">
    <citation type="submission" date="2014-12" db="EMBL/GenBank/DDBJ databases">
        <title>Genome sequencing of Alteromonas marina AD001.</title>
        <authorList>
            <person name="Adrian T.G.S."/>
            <person name="Chan K.G."/>
        </authorList>
    </citation>
    <scope>NUCLEOTIDE SEQUENCE [LARGE SCALE GENOMIC DNA]</scope>
    <source>
        <strain evidence="2 3">AD001</strain>
    </source>
</reference>
<dbReference type="PANTHER" id="PTHR42966:SF1">
    <property type="entry name" value="SIALIC ACID SYNTHASE"/>
    <property type="match status" value="1"/>
</dbReference>
<dbReference type="OrthoDB" id="9781701at2"/>
<dbReference type="InterPro" id="IPR020007">
    <property type="entry name" value="NeuB/NeuA"/>
</dbReference>
<dbReference type="InterPro" id="IPR013132">
    <property type="entry name" value="PseI/NeuA/B-like_N"/>
</dbReference>
<dbReference type="EMBL" id="JWLW01000066">
    <property type="protein sequence ID" value="KHT44489.1"/>
    <property type="molecule type" value="Genomic_DNA"/>
</dbReference>
<dbReference type="GO" id="GO:0047444">
    <property type="term" value="F:N-acylneuraminate-9-phosphate synthase activity"/>
    <property type="evidence" value="ECO:0007669"/>
    <property type="project" value="TreeGrafter"/>
</dbReference>
<keyword evidence="3" id="KW-1185">Reference proteome</keyword>